<comment type="caution">
    <text evidence="1">The sequence shown here is derived from an EMBL/GenBank/DDBJ whole genome shotgun (WGS) entry which is preliminary data.</text>
</comment>
<name>A0A2T0YIQ6_9MICC</name>
<keyword evidence="2" id="KW-1185">Reference proteome</keyword>
<evidence type="ECO:0000313" key="2">
    <source>
        <dbReference type="Proteomes" id="UP000238217"/>
    </source>
</evidence>
<reference evidence="1 2" key="1">
    <citation type="submission" date="2018-03" db="EMBL/GenBank/DDBJ databases">
        <title>Comparative analysis of microorganisms from saline springs in Andes Mountain Range, Colombia.</title>
        <authorList>
            <person name="Rubin E."/>
        </authorList>
    </citation>
    <scope>NUCLEOTIDE SEQUENCE [LARGE SCALE GENOMIC DNA]</scope>
    <source>
        <strain evidence="1 2">CG 35</strain>
    </source>
</reference>
<gene>
    <name evidence="1" type="ORF">BCL67_110115</name>
</gene>
<protein>
    <recommendedName>
        <fullName evidence="3">Homeodomain-like domain-containing protein</fullName>
    </recommendedName>
</protein>
<evidence type="ECO:0000313" key="1">
    <source>
        <dbReference type="EMBL" id="PRZ15016.1"/>
    </source>
</evidence>
<organism evidence="1 2">
    <name type="scientific">Nesterenkonia sandarakina</name>
    <dbReference type="NCBI Taxonomy" id="272918"/>
    <lineage>
        <taxon>Bacteria</taxon>
        <taxon>Bacillati</taxon>
        <taxon>Actinomycetota</taxon>
        <taxon>Actinomycetes</taxon>
        <taxon>Micrococcales</taxon>
        <taxon>Micrococcaceae</taxon>
        <taxon>Nesterenkonia</taxon>
    </lineage>
</organism>
<dbReference type="AlphaFoldDB" id="A0A2T0YIQ6"/>
<proteinExistence type="predicted"/>
<dbReference type="Proteomes" id="UP000238217">
    <property type="component" value="Unassembled WGS sequence"/>
</dbReference>
<dbReference type="EMBL" id="PVTY01000010">
    <property type="protein sequence ID" value="PRZ15016.1"/>
    <property type="molecule type" value="Genomic_DNA"/>
</dbReference>
<feature type="non-terminal residue" evidence="1">
    <location>
        <position position="55"/>
    </location>
</feature>
<accession>A0A2T0YIQ6</accession>
<evidence type="ECO:0008006" key="3">
    <source>
        <dbReference type="Google" id="ProtNLM"/>
    </source>
</evidence>
<sequence>MVRKIKAKVVLQLRAEGLSGRAIAASQQISRNSVAEVLEAADAAGVRWDDISTRA</sequence>